<accession>A0A6G7WG78</accession>
<evidence type="ECO:0000256" key="1">
    <source>
        <dbReference type="SAM" id="Phobius"/>
    </source>
</evidence>
<sequence length="338" mass="39084">MDSHTLFYELKRLLKSNKKQYMSFFIGVFVLLAGILLLPSLLTDNMENTNHKNNSKHPKGNPAVFELYIEYDTGNTFTNTLLLEQAMKTDELIQNAEEQTGVEISELLDYEEQTDYLKTAKDRGVLGASRDSDSNIWIFSSAVGTEKENLAVINYYYELIENNEIELLENKYLYMMSKPRILSDEDLSSPTTLVEQSASQGFTLKNILISVVLSFVGALVISFVLLIIKTFFTKKIQYAFNYSWSEEDIFTISTETNRKTVQQMLNHRHYDKVLYLSQEPKLLPFDELEAVDTLAKAESIEEVVLFVQPQITDKQWYNQQKELLKLFRLPIKIVQINN</sequence>
<dbReference type="Proteomes" id="UP000501830">
    <property type="component" value="Chromosome"/>
</dbReference>
<keyword evidence="1" id="KW-0812">Transmembrane</keyword>
<keyword evidence="1" id="KW-1133">Transmembrane helix</keyword>
<protein>
    <submittedName>
        <fullName evidence="2">Uncharacterized protein</fullName>
    </submittedName>
</protein>
<feature type="transmembrane region" description="Helical" evidence="1">
    <location>
        <begin position="21"/>
        <end position="42"/>
    </location>
</feature>
<keyword evidence="1" id="KW-0472">Membrane</keyword>
<reference evidence="2 3" key="1">
    <citation type="journal article" date="2017" name="Int. J. Syst. Evol. Microbiol.">
        <title>Jeotgalibaca porci sp. nov. and Jeotgalibaca arthritidis sp. nov., isolated from pigs, and emended description of the genus Jeotgalibaca.</title>
        <authorList>
            <person name="Zamora L."/>
            <person name="Perez-Sancho M."/>
            <person name="Dominguez L."/>
            <person name="Fernandez-Garayzabal J.F."/>
            <person name="Vela A.I."/>
        </authorList>
    </citation>
    <scope>NUCLEOTIDE SEQUENCE [LARGE SCALE GENOMIC DNA]</scope>
    <source>
        <strain evidence="2 3">CCUG 69148</strain>
    </source>
</reference>
<dbReference type="GeneID" id="94552339"/>
<dbReference type="RefSeq" id="WP_166062260.1">
    <property type="nucleotide sequence ID" value="NZ_CP049889.1"/>
</dbReference>
<organism evidence="2 3">
    <name type="scientific">Jeotgalibaca porci</name>
    <dbReference type="NCBI Taxonomy" id="1868793"/>
    <lineage>
        <taxon>Bacteria</taxon>
        <taxon>Bacillati</taxon>
        <taxon>Bacillota</taxon>
        <taxon>Bacilli</taxon>
        <taxon>Lactobacillales</taxon>
        <taxon>Carnobacteriaceae</taxon>
        <taxon>Jeotgalibaca</taxon>
    </lineage>
</organism>
<keyword evidence="3" id="KW-1185">Reference proteome</keyword>
<dbReference type="EMBL" id="CP049889">
    <property type="protein sequence ID" value="QIK51209.1"/>
    <property type="molecule type" value="Genomic_DNA"/>
</dbReference>
<feature type="transmembrane region" description="Helical" evidence="1">
    <location>
        <begin position="207"/>
        <end position="228"/>
    </location>
</feature>
<gene>
    <name evidence="2" type="ORF">G7058_03545</name>
</gene>
<dbReference type="KEGG" id="jpo:G7058_03545"/>
<name>A0A6G7WG78_9LACT</name>
<proteinExistence type="predicted"/>
<dbReference type="AlphaFoldDB" id="A0A6G7WG78"/>
<evidence type="ECO:0000313" key="3">
    <source>
        <dbReference type="Proteomes" id="UP000501830"/>
    </source>
</evidence>
<evidence type="ECO:0000313" key="2">
    <source>
        <dbReference type="EMBL" id="QIK51209.1"/>
    </source>
</evidence>